<reference evidence="2" key="1">
    <citation type="submission" date="2022-06" db="EMBL/GenBank/DDBJ databases">
        <title>Aquibacillus sp. a new bacterium isolated from soil saline samples.</title>
        <authorList>
            <person name="Galisteo C."/>
            <person name="De La Haba R."/>
            <person name="Sanchez-Porro C."/>
            <person name="Ventosa A."/>
        </authorList>
    </citation>
    <scope>NUCLEOTIDE SEQUENCE</scope>
    <source>
        <strain evidence="2">JCM 12387</strain>
    </source>
</reference>
<organism evidence="2 3">
    <name type="scientific">Aquibacillus koreensis</name>
    <dbReference type="NCBI Taxonomy" id="279446"/>
    <lineage>
        <taxon>Bacteria</taxon>
        <taxon>Bacillati</taxon>
        <taxon>Bacillota</taxon>
        <taxon>Bacilli</taxon>
        <taxon>Bacillales</taxon>
        <taxon>Bacillaceae</taxon>
        <taxon>Aquibacillus</taxon>
    </lineage>
</organism>
<protein>
    <submittedName>
        <fullName evidence="2">EAL domain-containing protein</fullName>
    </submittedName>
</protein>
<dbReference type="RefSeq" id="WP_259869340.1">
    <property type="nucleotide sequence ID" value="NZ_JAMQJZ010000016.1"/>
</dbReference>
<dbReference type="SUPFAM" id="SSF141868">
    <property type="entry name" value="EAL domain-like"/>
    <property type="match status" value="1"/>
</dbReference>
<accession>A0A9X3WPX5</accession>
<name>A0A9X3WPX5_9BACI</name>
<dbReference type="PROSITE" id="PS50883">
    <property type="entry name" value="EAL"/>
    <property type="match status" value="1"/>
</dbReference>
<feature type="domain" description="EAL" evidence="1">
    <location>
        <begin position="95"/>
        <end position="344"/>
    </location>
</feature>
<proteinExistence type="predicted"/>
<dbReference type="InterPro" id="IPR001633">
    <property type="entry name" value="EAL_dom"/>
</dbReference>
<evidence type="ECO:0000313" key="2">
    <source>
        <dbReference type="EMBL" id="MDC3422121.1"/>
    </source>
</evidence>
<dbReference type="InterPro" id="IPR050706">
    <property type="entry name" value="Cyclic-di-GMP_PDE-like"/>
</dbReference>
<dbReference type="GO" id="GO:0071111">
    <property type="term" value="F:cyclic-guanylate-specific phosphodiesterase activity"/>
    <property type="evidence" value="ECO:0007669"/>
    <property type="project" value="InterPro"/>
</dbReference>
<dbReference type="AlphaFoldDB" id="A0A9X3WPX5"/>
<evidence type="ECO:0000259" key="1">
    <source>
        <dbReference type="PROSITE" id="PS50883"/>
    </source>
</evidence>
<comment type="caution">
    <text evidence="2">The sequence shown here is derived from an EMBL/GenBank/DDBJ whole genome shotgun (WGS) entry which is preliminary data.</text>
</comment>
<gene>
    <name evidence="2" type="ORF">NC661_17310</name>
</gene>
<dbReference type="Proteomes" id="UP001145072">
    <property type="component" value="Unassembled WGS sequence"/>
</dbReference>
<dbReference type="Pfam" id="PF00563">
    <property type="entry name" value="EAL"/>
    <property type="match status" value="1"/>
</dbReference>
<keyword evidence="3" id="KW-1185">Reference proteome</keyword>
<dbReference type="EMBL" id="JAMQJZ010000016">
    <property type="protein sequence ID" value="MDC3422121.1"/>
    <property type="molecule type" value="Genomic_DNA"/>
</dbReference>
<dbReference type="CDD" id="cd01948">
    <property type="entry name" value="EAL"/>
    <property type="match status" value="1"/>
</dbReference>
<dbReference type="PANTHER" id="PTHR33121">
    <property type="entry name" value="CYCLIC DI-GMP PHOSPHODIESTERASE PDEF"/>
    <property type="match status" value="1"/>
</dbReference>
<dbReference type="InterPro" id="IPR035919">
    <property type="entry name" value="EAL_sf"/>
</dbReference>
<dbReference type="Gene3D" id="3.20.20.450">
    <property type="entry name" value="EAL domain"/>
    <property type="match status" value="1"/>
</dbReference>
<dbReference type="SMART" id="SM00052">
    <property type="entry name" value="EAL"/>
    <property type="match status" value="1"/>
</dbReference>
<evidence type="ECO:0000313" key="3">
    <source>
        <dbReference type="Proteomes" id="UP001145072"/>
    </source>
</evidence>
<dbReference type="PANTHER" id="PTHR33121:SF70">
    <property type="entry name" value="SIGNALING PROTEIN YKOW"/>
    <property type="match status" value="1"/>
</dbReference>
<sequence length="344" mass="39364">MDTQTKSCIECGLPFPIRDSGFLSIFDQKQALHNLNGVYEQEGDLYYVPYVSKQALSQLISTIEETCDVSELMVFTGKYKVRNHAVMIPFGYLRERVENESLVQFISSGNFISHFQPILNLKDSSIYGYESLLRSGDEHFNISPGQLFQVAQSTGLFSLLDQKARETAVQSRVNNIQEGVKSFINFLPSTIYNPDFCLRHTFSVVEKYNVNPEDLVFEVVETEKITDVDYLKKILNTYKRSGMKVALDDVGSGFATLEMLQLLQPDYVKIDRQYISYCDQDSEKQQFLQNVMHIANSMGIKVLAEGIEREEELAYCRSIRVDLAQGYFIGKPAPKPLQMNRFLY</sequence>